<dbReference type="InterPro" id="IPR011962">
    <property type="entry name" value="dCTP_deaminase"/>
</dbReference>
<dbReference type="GO" id="GO:0006229">
    <property type="term" value="P:dUTP biosynthetic process"/>
    <property type="evidence" value="ECO:0007669"/>
    <property type="project" value="InterPro"/>
</dbReference>
<dbReference type="InterPro" id="IPR036157">
    <property type="entry name" value="dUTPase-like_sf"/>
</dbReference>
<dbReference type="InterPro" id="IPR033704">
    <property type="entry name" value="dUTPase_trimeric"/>
</dbReference>
<dbReference type="PANTHER" id="PTHR42680:SF3">
    <property type="entry name" value="DCTP DEAMINASE"/>
    <property type="match status" value="1"/>
</dbReference>
<dbReference type="PANTHER" id="PTHR42680">
    <property type="entry name" value="DCTP DEAMINASE"/>
    <property type="match status" value="1"/>
</dbReference>
<evidence type="ECO:0000313" key="3">
    <source>
        <dbReference type="EMBL" id="KKL24395.1"/>
    </source>
</evidence>
<proteinExistence type="predicted"/>
<protein>
    <submittedName>
        <fullName evidence="3">Uncharacterized protein</fullName>
    </submittedName>
</protein>
<dbReference type="GO" id="GO:0015949">
    <property type="term" value="P:nucleobase-containing small molecule interconversion"/>
    <property type="evidence" value="ECO:0007669"/>
    <property type="project" value="TreeGrafter"/>
</dbReference>
<evidence type="ECO:0000256" key="1">
    <source>
        <dbReference type="ARBA" id="ARBA00022801"/>
    </source>
</evidence>
<keyword evidence="2" id="KW-0546">Nucleotide metabolism</keyword>
<sequence length="180" mass="19733">MSILSDGEIRAGRGTELGIEPWNDDHLQPSSYDMTLSEFLWVADIGSLSEVDLGAPPIKSLGRVMNFSRYVLHPGAFVLGTTMEFIRVGRALVARLEGKSSLGRLGLVVHATAGYIDPGFRGHLTLELQNVAQVPIVIHPGILIAQLTFQRMGRMAERAYGDSGLKSRYQDQGIKPEPFK</sequence>
<dbReference type="CDD" id="cd07557">
    <property type="entry name" value="trimeric_dUTPase"/>
    <property type="match status" value="1"/>
</dbReference>
<gene>
    <name evidence="3" type="ORF">LCGC14_2415750</name>
</gene>
<dbReference type="GO" id="GO:0008829">
    <property type="term" value="F:dCTP deaminase activity"/>
    <property type="evidence" value="ECO:0007669"/>
    <property type="project" value="InterPro"/>
</dbReference>
<name>A0A0F9BR70_9ZZZZ</name>
<evidence type="ECO:0000256" key="2">
    <source>
        <dbReference type="ARBA" id="ARBA00023080"/>
    </source>
</evidence>
<organism evidence="3">
    <name type="scientific">marine sediment metagenome</name>
    <dbReference type="NCBI Taxonomy" id="412755"/>
    <lineage>
        <taxon>unclassified sequences</taxon>
        <taxon>metagenomes</taxon>
        <taxon>ecological metagenomes</taxon>
    </lineage>
</organism>
<reference evidence="3" key="1">
    <citation type="journal article" date="2015" name="Nature">
        <title>Complex archaea that bridge the gap between prokaryotes and eukaryotes.</title>
        <authorList>
            <person name="Spang A."/>
            <person name="Saw J.H."/>
            <person name="Jorgensen S.L."/>
            <person name="Zaremba-Niedzwiedzka K."/>
            <person name="Martijn J."/>
            <person name="Lind A.E."/>
            <person name="van Eijk R."/>
            <person name="Schleper C."/>
            <person name="Guy L."/>
            <person name="Ettema T.J."/>
        </authorList>
    </citation>
    <scope>NUCLEOTIDE SEQUENCE</scope>
</reference>
<dbReference type="Gene3D" id="2.70.40.10">
    <property type="match status" value="1"/>
</dbReference>
<keyword evidence="1" id="KW-0378">Hydrolase</keyword>
<dbReference type="Pfam" id="PF22769">
    <property type="entry name" value="DCD"/>
    <property type="match status" value="1"/>
</dbReference>
<comment type="caution">
    <text evidence="3">The sequence shown here is derived from an EMBL/GenBank/DDBJ whole genome shotgun (WGS) entry which is preliminary data.</text>
</comment>
<dbReference type="SUPFAM" id="SSF51283">
    <property type="entry name" value="dUTPase-like"/>
    <property type="match status" value="1"/>
</dbReference>
<dbReference type="AlphaFoldDB" id="A0A0F9BR70"/>
<dbReference type="NCBIfam" id="TIGR02274">
    <property type="entry name" value="dCTP_deam"/>
    <property type="match status" value="1"/>
</dbReference>
<accession>A0A0F9BR70</accession>
<dbReference type="EMBL" id="LAZR01036612">
    <property type="protein sequence ID" value="KKL24395.1"/>
    <property type="molecule type" value="Genomic_DNA"/>
</dbReference>